<dbReference type="EMBL" id="VLTO01000068">
    <property type="protein sequence ID" value="KAA0169629.1"/>
    <property type="molecule type" value="Genomic_DNA"/>
</dbReference>
<evidence type="ECO:0000313" key="3">
    <source>
        <dbReference type="EMBL" id="KAA0169629.1"/>
    </source>
</evidence>
<proteinExistence type="predicted"/>
<reference evidence="3 4" key="1">
    <citation type="submission" date="2019-07" db="EMBL/GenBank/DDBJ databases">
        <title>Genomes of Cafeteria roenbergensis.</title>
        <authorList>
            <person name="Fischer M.G."/>
            <person name="Hackl T."/>
            <person name="Roman M."/>
        </authorList>
    </citation>
    <scope>NUCLEOTIDE SEQUENCE [LARGE SCALE GENOMIC DNA]</scope>
    <source>
        <strain evidence="3 4">E4-10P</strain>
    </source>
</reference>
<dbReference type="Gene3D" id="3.90.70.10">
    <property type="entry name" value="Cysteine proteinases"/>
    <property type="match status" value="1"/>
</dbReference>
<dbReference type="InterPro" id="IPR001394">
    <property type="entry name" value="Peptidase_C19_UCH"/>
</dbReference>
<organism evidence="3 4">
    <name type="scientific">Cafeteria roenbergensis</name>
    <name type="common">Marine flagellate</name>
    <dbReference type="NCBI Taxonomy" id="33653"/>
    <lineage>
        <taxon>Eukaryota</taxon>
        <taxon>Sar</taxon>
        <taxon>Stramenopiles</taxon>
        <taxon>Bigyra</taxon>
        <taxon>Opalozoa</taxon>
        <taxon>Bicosoecida</taxon>
        <taxon>Cafeteriaceae</taxon>
        <taxon>Cafeteria</taxon>
    </lineage>
</organism>
<sequence>MASEEWSGRGMTKVRDRVQVDVDSVDVGSAATADALAAVSTSEYEVQAIVEHHGRSSTCGHYTALGRDGSAWRDLNDHRVKMLSPRDARPAASEGFLFVLLQPCMAHIVRVVGRALLALVFIWTAIGSWTAWDNAHEYTYSRLTDAGVMPLIQSAAGQLGTTSDSIVGLMLGAAVFLKGMGGLALAFGGEACGTVMLMLFLVPVTFFMHAPTHTGPGSLERNFDETSHLLKNGAIAGALLVLWQSIPAKDARSGGELAPRDSKKRR</sequence>
<keyword evidence="1" id="KW-0472">Membrane</keyword>
<accession>A0A5A8DWN2</accession>
<evidence type="ECO:0000256" key="1">
    <source>
        <dbReference type="SAM" id="Phobius"/>
    </source>
</evidence>
<dbReference type="Pfam" id="PF00443">
    <property type="entry name" value="UCH"/>
    <property type="match status" value="1"/>
</dbReference>
<feature type="transmembrane region" description="Helical" evidence="1">
    <location>
        <begin position="111"/>
        <end position="132"/>
    </location>
</feature>
<evidence type="ECO:0000313" key="4">
    <source>
        <dbReference type="Proteomes" id="UP000322899"/>
    </source>
</evidence>
<dbReference type="CDD" id="cd02257">
    <property type="entry name" value="Peptidase_C19"/>
    <property type="match status" value="1"/>
</dbReference>
<dbReference type="PROSITE" id="PS50235">
    <property type="entry name" value="USP_3"/>
    <property type="match status" value="1"/>
</dbReference>
<keyword evidence="1" id="KW-0812">Transmembrane</keyword>
<gene>
    <name evidence="3" type="ORF">FNF27_06924</name>
</gene>
<dbReference type="AlphaFoldDB" id="A0A5A8DWN2"/>
<dbReference type="OrthoDB" id="429671at2759"/>
<dbReference type="Proteomes" id="UP000322899">
    <property type="component" value="Unassembled WGS sequence"/>
</dbReference>
<comment type="caution">
    <text evidence="3">The sequence shown here is derived from an EMBL/GenBank/DDBJ whole genome shotgun (WGS) entry which is preliminary data.</text>
</comment>
<dbReference type="GO" id="GO:0016579">
    <property type="term" value="P:protein deubiquitination"/>
    <property type="evidence" value="ECO:0007669"/>
    <property type="project" value="InterPro"/>
</dbReference>
<name>A0A5A8DWN2_CAFRO</name>
<dbReference type="SUPFAM" id="SSF54001">
    <property type="entry name" value="Cysteine proteinases"/>
    <property type="match status" value="1"/>
</dbReference>
<dbReference type="InterPro" id="IPR008637">
    <property type="entry name" value="HR_lesion"/>
</dbReference>
<protein>
    <recommendedName>
        <fullName evidence="2">USP domain-containing protein</fullName>
    </recommendedName>
</protein>
<evidence type="ECO:0000259" key="2">
    <source>
        <dbReference type="PROSITE" id="PS50235"/>
    </source>
</evidence>
<dbReference type="GO" id="GO:0004843">
    <property type="term" value="F:cysteine-type deubiquitinase activity"/>
    <property type="evidence" value="ECO:0007669"/>
    <property type="project" value="InterPro"/>
</dbReference>
<dbReference type="InterPro" id="IPR038765">
    <property type="entry name" value="Papain-like_cys_pep_sf"/>
</dbReference>
<feature type="transmembrane region" description="Helical" evidence="1">
    <location>
        <begin position="152"/>
        <end position="177"/>
    </location>
</feature>
<feature type="domain" description="USP" evidence="2">
    <location>
        <begin position="1"/>
        <end position="103"/>
    </location>
</feature>
<dbReference type="Pfam" id="PF05514">
    <property type="entry name" value="HR_lesion"/>
    <property type="match status" value="1"/>
</dbReference>
<keyword evidence="1" id="KW-1133">Transmembrane helix</keyword>
<dbReference type="InterPro" id="IPR028889">
    <property type="entry name" value="USP"/>
</dbReference>